<dbReference type="CDD" id="cd06179">
    <property type="entry name" value="MFS_TRI12_like"/>
    <property type="match status" value="1"/>
</dbReference>
<proteinExistence type="predicted"/>
<feature type="transmembrane region" description="Helical" evidence="7">
    <location>
        <begin position="221"/>
        <end position="243"/>
    </location>
</feature>
<feature type="transmembrane region" description="Helical" evidence="7">
    <location>
        <begin position="61"/>
        <end position="79"/>
    </location>
</feature>
<sequence>MEKDDSKTDAYHVETVPPTSPPRSEDDFKFTIGFLSDVFALTMTGAVLLPINRDIGPSNNYTWMVLAQIVGQAALGPLAGRFGDIFGRRNFLLIGNVITIAGAAIAATAHDVNTVIGGNILLGVGGAMHQLAWTCLSELVPKRSRGLALAFFESSLLPASAFGPVIAYSFVRNGSWRPVFWLCFALDVVSLLLVFFFYWPMNQYIREEGKTTWDQVKETDFVGCFLFVAGLVLFLLGISFGGAEFPWRSAGAIAPIAIGGVLLILLGFYEAHAKLIYPCFPPVIFRNIRGVTIILIAVFLYGMAYYSTTVLFPQQISFLYTQDPLKIGWYGAGTGLGGAVITPFFGWTFRRFRRSHIQLPLLLFFLTVCSGAQAIVSPGSHIASTLLTVLIGGLVGSASIVTTAVVQIAVPHEYIGIATGVVTCVRAVGGSVATTIYASVLHSRFETNLGTDVAIPLAKGGVSPADIPQVIEALVNGQLTSPALSHVSPATLQAAGEGLKIAFAHALRVVYLVSIAFGVVGTVIGCFSANIDSLMTKHIDIKLDEGAHIQANTDTGEGHIIRHGDTR</sequence>
<feature type="transmembrane region" description="Helical" evidence="7">
    <location>
        <begin position="509"/>
        <end position="531"/>
    </location>
</feature>
<keyword evidence="5 7" id="KW-0472">Membrane</keyword>
<dbReference type="Pfam" id="PF06609">
    <property type="entry name" value="TRI12"/>
    <property type="match status" value="1"/>
</dbReference>
<feature type="region of interest" description="Disordered" evidence="6">
    <location>
        <begin position="1"/>
        <end position="24"/>
    </location>
</feature>
<evidence type="ECO:0000256" key="4">
    <source>
        <dbReference type="ARBA" id="ARBA00022989"/>
    </source>
</evidence>
<keyword evidence="4 7" id="KW-1133">Transmembrane helix</keyword>
<reference evidence="9 10" key="1">
    <citation type="journal article" date="2016" name="Nat. Commun.">
        <title>Ectomycorrhizal ecology is imprinted in the genome of the dominant symbiotic fungus Cenococcum geophilum.</title>
        <authorList>
            <consortium name="DOE Joint Genome Institute"/>
            <person name="Peter M."/>
            <person name="Kohler A."/>
            <person name="Ohm R.A."/>
            <person name="Kuo A."/>
            <person name="Krutzmann J."/>
            <person name="Morin E."/>
            <person name="Arend M."/>
            <person name="Barry K.W."/>
            <person name="Binder M."/>
            <person name="Choi C."/>
            <person name="Clum A."/>
            <person name="Copeland A."/>
            <person name="Grisel N."/>
            <person name="Haridas S."/>
            <person name="Kipfer T."/>
            <person name="LaButti K."/>
            <person name="Lindquist E."/>
            <person name="Lipzen A."/>
            <person name="Maire R."/>
            <person name="Meier B."/>
            <person name="Mihaltcheva S."/>
            <person name="Molinier V."/>
            <person name="Murat C."/>
            <person name="Poggeler S."/>
            <person name="Quandt C.A."/>
            <person name="Sperisen C."/>
            <person name="Tritt A."/>
            <person name="Tisserant E."/>
            <person name="Crous P.W."/>
            <person name="Henrissat B."/>
            <person name="Nehls U."/>
            <person name="Egli S."/>
            <person name="Spatafora J.W."/>
            <person name="Grigoriev I.V."/>
            <person name="Martin F.M."/>
        </authorList>
    </citation>
    <scope>NUCLEOTIDE SEQUENCE [LARGE SCALE GENOMIC DNA]</scope>
    <source>
        <strain evidence="9 10">CBS 459.81</strain>
    </source>
</reference>
<keyword evidence="3 7" id="KW-0812">Transmembrane</keyword>
<evidence type="ECO:0000259" key="8">
    <source>
        <dbReference type="PROSITE" id="PS50850"/>
    </source>
</evidence>
<dbReference type="GO" id="GO:0005886">
    <property type="term" value="C:plasma membrane"/>
    <property type="evidence" value="ECO:0007669"/>
    <property type="project" value="TreeGrafter"/>
</dbReference>
<feature type="transmembrane region" description="Helical" evidence="7">
    <location>
        <begin position="382"/>
        <end position="406"/>
    </location>
</feature>
<evidence type="ECO:0000256" key="7">
    <source>
        <dbReference type="SAM" id="Phobius"/>
    </source>
</evidence>
<comment type="subcellular location">
    <subcellularLocation>
        <location evidence="1">Membrane</location>
        <topology evidence="1">Multi-pass membrane protein</topology>
    </subcellularLocation>
</comment>
<feature type="domain" description="Major facilitator superfamily (MFS) profile" evidence="8">
    <location>
        <begin position="26"/>
        <end position="533"/>
    </location>
</feature>
<protein>
    <submittedName>
        <fullName evidence="9">Trichothecene efflux pump</fullName>
    </submittedName>
</protein>
<evidence type="ECO:0000256" key="6">
    <source>
        <dbReference type="SAM" id="MobiDB-lite"/>
    </source>
</evidence>
<evidence type="ECO:0000256" key="1">
    <source>
        <dbReference type="ARBA" id="ARBA00004141"/>
    </source>
</evidence>
<feature type="transmembrane region" description="Helical" evidence="7">
    <location>
        <begin position="249"/>
        <end position="269"/>
    </location>
</feature>
<keyword evidence="2" id="KW-0813">Transport</keyword>
<dbReference type="PANTHER" id="PTHR23501:SF109">
    <property type="entry name" value="MAJOR FACILITATOR SUPERFAMILY (MFS) PROFILE DOMAIN-CONTAINING PROTEIN-RELATED"/>
    <property type="match status" value="1"/>
</dbReference>
<dbReference type="InterPro" id="IPR053791">
    <property type="entry name" value="MFS_Tri12-like"/>
</dbReference>
<evidence type="ECO:0000313" key="9">
    <source>
        <dbReference type="EMBL" id="OCK73556.1"/>
    </source>
</evidence>
<dbReference type="GO" id="GO:0022857">
    <property type="term" value="F:transmembrane transporter activity"/>
    <property type="evidence" value="ECO:0007669"/>
    <property type="project" value="InterPro"/>
</dbReference>
<feature type="transmembrane region" description="Helical" evidence="7">
    <location>
        <begin position="179"/>
        <end position="200"/>
    </location>
</feature>
<feature type="transmembrane region" description="Helical" evidence="7">
    <location>
        <begin position="115"/>
        <end position="136"/>
    </location>
</feature>
<dbReference type="PROSITE" id="PS50850">
    <property type="entry name" value="MFS"/>
    <property type="match status" value="1"/>
</dbReference>
<feature type="transmembrane region" description="Helical" evidence="7">
    <location>
        <begin position="327"/>
        <end position="347"/>
    </location>
</feature>
<evidence type="ECO:0000256" key="3">
    <source>
        <dbReference type="ARBA" id="ARBA00022692"/>
    </source>
</evidence>
<dbReference type="Proteomes" id="UP000250266">
    <property type="component" value="Unassembled WGS sequence"/>
</dbReference>
<accession>A0A8E2DXW9</accession>
<name>A0A8E2DXW9_9PEZI</name>
<gene>
    <name evidence="9" type="ORF">K432DRAFT_410595</name>
</gene>
<feature type="transmembrane region" description="Helical" evidence="7">
    <location>
        <begin position="91"/>
        <end position="109"/>
    </location>
</feature>
<dbReference type="OrthoDB" id="2587356at2759"/>
<feature type="transmembrane region" description="Helical" evidence="7">
    <location>
        <begin position="30"/>
        <end position="49"/>
    </location>
</feature>
<feature type="compositionally biased region" description="Basic and acidic residues" evidence="6">
    <location>
        <begin position="1"/>
        <end position="12"/>
    </location>
</feature>
<feature type="transmembrane region" description="Helical" evidence="7">
    <location>
        <begin position="148"/>
        <end position="167"/>
    </location>
</feature>
<dbReference type="EMBL" id="KV745729">
    <property type="protein sequence ID" value="OCK73556.1"/>
    <property type="molecule type" value="Genomic_DNA"/>
</dbReference>
<dbReference type="SUPFAM" id="SSF103473">
    <property type="entry name" value="MFS general substrate transporter"/>
    <property type="match status" value="1"/>
</dbReference>
<dbReference type="InterPro" id="IPR036259">
    <property type="entry name" value="MFS_trans_sf"/>
</dbReference>
<dbReference type="AlphaFoldDB" id="A0A8E2DXW9"/>
<feature type="transmembrane region" description="Helical" evidence="7">
    <location>
        <begin position="290"/>
        <end position="307"/>
    </location>
</feature>
<evidence type="ECO:0000313" key="10">
    <source>
        <dbReference type="Proteomes" id="UP000250266"/>
    </source>
</evidence>
<evidence type="ECO:0000256" key="2">
    <source>
        <dbReference type="ARBA" id="ARBA00022448"/>
    </source>
</evidence>
<organism evidence="9 10">
    <name type="scientific">Lepidopterella palustris CBS 459.81</name>
    <dbReference type="NCBI Taxonomy" id="1314670"/>
    <lineage>
        <taxon>Eukaryota</taxon>
        <taxon>Fungi</taxon>
        <taxon>Dikarya</taxon>
        <taxon>Ascomycota</taxon>
        <taxon>Pezizomycotina</taxon>
        <taxon>Dothideomycetes</taxon>
        <taxon>Pleosporomycetidae</taxon>
        <taxon>Mytilinidiales</taxon>
        <taxon>Argynnaceae</taxon>
        <taxon>Lepidopterella</taxon>
    </lineage>
</organism>
<dbReference type="InterPro" id="IPR010573">
    <property type="entry name" value="MFS_Str1/Tri12-like"/>
</dbReference>
<dbReference type="InterPro" id="IPR020846">
    <property type="entry name" value="MFS_dom"/>
</dbReference>
<evidence type="ECO:0000256" key="5">
    <source>
        <dbReference type="ARBA" id="ARBA00023136"/>
    </source>
</evidence>
<dbReference type="Gene3D" id="1.20.1250.20">
    <property type="entry name" value="MFS general substrate transporter like domains"/>
    <property type="match status" value="2"/>
</dbReference>
<keyword evidence="10" id="KW-1185">Reference proteome</keyword>
<feature type="transmembrane region" description="Helical" evidence="7">
    <location>
        <begin position="359"/>
        <end position="376"/>
    </location>
</feature>
<dbReference type="PANTHER" id="PTHR23501">
    <property type="entry name" value="MAJOR FACILITATOR SUPERFAMILY"/>
    <property type="match status" value="1"/>
</dbReference>